<comment type="caution">
    <text evidence="3">The sequence shown here is derived from an EMBL/GenBank/DDBJ whole genome shotgun (WGS) entry which is preliminary data.</text>
</comment>
<dbReference type="EMBL" id="CAWVOH010000001">
    <property type="protein sequence ID" value="CAK8054030.1"/>
    <property type="molecule type" value="Genomic_DNA"/>
</dbReference>
<keyword evidence="1" id="KW-0472">Membrane</keyword>
<evidence type="ECO:0000313" key="3">
    <source>
        <dbReference type="EMBL" id="CAK8054030.1"/>
    </source>
</evidence>
<organism evidence="3 4">
    <name type="scientific">Eupransor demetentiae</name>
    <dbReference type="NCBI Taxonomy" id="3109584"/>
    <lineage>
        <taxon>Bacteria</taxon>
        <taxon>Bacillati</taxon>
        <taxon>Bacillota</taxon>
        <taxon>Bacilli</taxon>
        <taxon>Lactobacillales</taxon>
        <taxon>Lactobacillaceae</taxon>
        <taxon>Eupransor</taxon>
    </lineage>
</organism>
<gene>
    <name evidence="3" type="ORF">R54876_GBNLAHCA_00589</name>
</gene>
<feature type="transmembrane region" description="Helical" evidence="1">
    <location>
        <begin position="55"/>
        <end position="73"/>
    </location>
</feature>
<keyword evidence="1" id="KW-1133">Transmembrane helix</keyword>
<dbReference type="RefSeq" id="WP_349641573.1">
    <property type="nucleotide sequence ID" value="NZ_CAWVOH010000001.1"/>
</dbReference>
<keyword evidence="4" id="KW-1185">Reference proteome</keyword>
<evidence type="ECO:0000313" key="4">
    <source>
        <dbReference type="Proteomes" id="UP001314241"/>
    </source>
</evidence>
<feature type="signal peptide" evidence="2">
    <location>
        <begin position="1"/>
        <end position="25"/>
    </location>
</feature>
<sequence>MKKYGITFLAALSALYLSCQQVAFASFGGGSSGGGGSVGGGAYSGGSESGHLSPFFFLLILIGPATFFVGQYFKKKRIKHLEESLQFNVVYRRNLKLLFIDFQKCCSTGNIDELRDQMTEKLFAKNQKLLEGYANKGIEARTTDVLIRNVYPIAMKDNLLTVEYDASAHDYFVKSDSQQIASKTGVILKSQDTPKTVLFTERWVIDVSDPDNFVVHSVKRG</sequence>
<protein>
    <recommendedName>
        <fullName evidence="5">Tim44-like domain-containing protein</fullName>
    </recommendedName>
</protein>
<name>A0ABM9N4D8_9LACO</name>
<reference evidence="3 4" key="1">
    <citation type="submission" date="2024-01" db="EMBL/GenBank/DDBJ databases">
        <authorList>
            <person name="Botero Cardona J."/>
        </authorList>
    </citation>
    <scope>NUCLEOTIDE SEQUENCE [LARGE SCALE GENOMIC DNA]</scope>
    <source>
        <strain evidence="3 4">LMG 33000</strain>
    </source>
</reference>
<dbReference type="Proteomes" id="UP001314241">
    <property type="component" value="Unassembled WGS sequence"/>
</dbReference>
<evidence type="ECO:0000256" key="1">
    <source>
        <dbReference type="SAM" id="Phobius"/>
    </source>
</evidence>
<proteinExistence type="predicted"/>
<keyword evidence="2" id="KW-0732">Signal</keyword>
<accession>A0ABM9N4D8</accession>
<keyword evidence="1" id="KW-0812">Transmembrane</keyword>
<feature type="chain" id="PRO_5045866363" description="Tim44-like domain-containing protein" evidence="2">
    <location>
        <begin position="26"/>
        <end position="221"/>
    </location>
</feature>
<evidence type="ECO:0000256" key="2">
    <source>
        <dbReference type="SAM" id="SignalP"/>
    </source>
</evidence>
<evidence type="ECO:0008006" key="5">
    <source>
        <dbReference type="Google" id="ProtNLM"/>
    </source>
</evidence>